<protein>
    <submittedName>
        <fullName evidence="1">Uncharacterized protein</fullName>
    </submittedName>
</protein>
<reference evidence="1" key="1">
    <citation type="journal article" date="2021" name="PeerJ">
        <title>Extensive microbial diversity within the chicken gut microbiome revealed by metagenomics and culture.</title>
        <authorList>
            <person name="Gilroy R."/>
            <person name="Ravi A."/>
            <person name="Getino M."/>
            <person name="Pursley I."/>
            <person name="Horton D.L."/>
            <person name="Alikhan N.F."/>
            <person name="Baker D."/>
            <person name="Gharbi K."/>
            <person name="Hall N."/>
            <person name="Watson M."/>
            <person name="Adriaenssens E.M."/>
            <person name="Foster-Nyarko E."/>
            <person name="Jarju S."/>
            <person name="Secka A."/>
            <person name="Antonio M."/>
            <person name="Oren A."/>
            <person name="Chaudhuri R.R."/>
            <person name="La Ragione R."/>
            <person name="Hildebrand F."/>
            <person name="Pallen M.J."/>
        </authorList>
    </citation>
    <scope>NUCLEOTIDE SEQUENCE</scope>
    <source>
        <strain evidence="1">ChiBcec1-1630</strain>
    </source>
</reference>
<reference evidence="1" key="2">
    <citation type="submission" date="2021-04" db="EMBL/GenBank/DDBJ databases">
        <authorList>
            <person name="Gilroy R."/>
        </authorList>
    </citation>
    <scope>NUCLEOTIDE SEQUENCE</scope>
    <source>
        <strain evidence="1">ChiBcec1-1630</strain>
    </source>
</reference>
<gene>
    <name evidence="1" type="ORF">H9926_02155</name>
</gene>
<comment type="caution">
    <text evidence="1">The sequence shown here is derived from an EMBL/GenBank/DDBJ whole genome shotgun (WGS) entry which is preliminary data.</text>
</comment>
<dbReference type="EMBL" id="DWVS01000045">
    <property type="protein sequence ID" value="HJC86802.1"/>
    <property type="molecule type" value="Genomic_DNA"/>
</dbReference>
<dbReference type="SUPFAM" id="SSF109604">
    <property type="entry name" value="HD-domain/PDEase-like"/>
    <property type="match status" value="1"/>
</dbReference>
<proteinExistence type="predicted"/>
<sequence length="77" mass="9290">LYAVDAANRIYEGKDRNEPESFLKEYHFKLSRLYETFYTPEAFETARRRKEITVMFYHELMDEISTDDMDQLLNLGN</sequence>
<dbReference type="AlphaFoldDB" id="A0A9D2TQC1"/>
<evidence type="ECO:0000313" key="1">
    <source>
        <dbReference type="EMBL" id="HJC86802.1"/>
    </source>
</evidence>
<evidence type="ECO:0000313" key="2">
    <source>
        <dbReference type="Proteomes" id="UP000823922"/>
    </source>
</evidence>
<dbReference type="Gene3D" id="1.10.3210.50">
    <property type="match status" value="1"/>
</dbReference>
<organism evidence="1 2">
    <name type="scientific">Candidatus Eisenbergiella intestinigallinarum</name>
    <dbReference type="NCBI Taxonomy" id="2838549"/>
    <lineage>
        <taxon>Bacteria</taxon>
        <taxon>Bacillati</taxon>
        <taxon>Bacillota</taxon>
        <taxon>Clostridia</taxon>
        <taxon>Lachnospirales</taxon>
        <taxon>Lachnospiraceae</taxon>
        <taxon>Eisenbergiella</taxon>
    </lineage>
</organism>
<name>A0A9D2TQC1_9FIRM</name>
<accession>A0A9D2TQC1</accession>
<feature type="non-terminal residue" evidence="1">
    <location>
        <position position="1"/>
    </location>
</feature>
<dbReference type="Proteomes" id="UP000823922">
    <property type="component" value="Unassembled WGS sequence"/>
</dbReference>